<dbReference type="SUPFAM" id="SSF46689">
    <property type="entry name" value="Homeodomain-like"/>
    <property type="match status" value="1"/>
</dbReference>
<organism evidence="5 6">
    <name type="scientific">Paracoccus yeei</name>
    <dbReference type="NCBI Taxonomy" id="147645"/>
    <lineage>
        <taxon>Bacteria</taxon>
        <taxon>Pseudomonadati</taxon>
        <taxon>Pseudomonadota</taxon>
        <taxon>Alphaproteobacteria</taxon>
        <taxon>Rhodobacterales</taxon>
        <taxon>Paracoccaceae</taxon>
        <taxon>Paracoccus</taxon>
    </lineage>
</organism>
<dbReference type="KEGG" id="pye:A6J80_23215"/>
<evidence type="ECO:0000256" key="1">
    <source>
        <dbReference type="ARBA" id="ARBA00023125"/>
    </source>
</evidence>
<accession>A0A1V0GZQ8</accession>
<dbReference type="Pfam" id="PF00440">
    <property type="entry name" value="TetR_N"/>
    <property type="match status" value="1"/>
</dbReference>
<dbReference type="Pfam" id="PF17939">
    <property type="entry name" value="TetR_C_30"/>
    <property type="match status" value="1"/>
</dbReference>
<dbReference type="EMBL" id="CP020447">
    <property type="protein sequence ID" value="ARC39179.1"/>
    <property type="molecule type" value="Genomic_DNA"/>
</dbReference>
<evidence type="ECO:0000313" key="5">
    <source>
        <dbReference type="EMBL" id="ARC39179.1"/>
    </source>
</evidence>
<dbReference type="RefSeq" id="WP_080623400.1">
    <property type="nucleotide sequence ID" value="NZ_CAWMZI010000008.1"/>
</dbReference>
<dbReference type="AlphaFoldDB" id="A0A1V0GZQ8"/>
<reference evidence="5" key="1">
    <citation type="submission" date="2017-12" db="EMBL/GenBank/DDBJ databases">
        <title>FDA dAtabase for Regulatory Grade micrObial Sequences (FDA-ARGOS): Supporting development and validation of Infectious Disease Dx tests.</title>
        <authorList>
            <person name="Campos J."/>
            <person name="Goldberg B."/>
            <person name="Tallon L."/>
            <person name="Sadzewicz L."/>
            <person name="Sengamalay N."/>
            <person name="Ott S."/>
            <person name="Godinez A."/>
            <person name="Nagaraj S."/>
            <person name="Vyas G."/>
            <person name="Aluvathingal J."/>
            <person name="Nadendla S."/>
            <person name="Geyer C."/>
            <person name="Nandy P."/>
            <person name="Hobson J."/>
            <person name="Sichtig H."/>
        </authorList>
    </citation>
    <scope>NUCLEOTIDE SEQUENCE</scope>
    <source>
        <strain evidence="5">FDAARGOS_252</strain>
        <plasmid evidence="5">unnamed7</plasmid>
    </source>
</reference>
<dbReference type="PRINTS" id="PR00455">
    <property type="entry name" value="HTHTETR"/>
</dbReference>
<dbReference type="InterPro" id="IPR023772">
    <property type="entry name" value="DNA-bd_HTH_TetR-type_CS"/>
</dbReference>
<dbReference type="PROSITE" id="PS50977">
    <property type="entry name" value="HTH_TETR_2"/>
    <property type="match status" value="1"/>
</dbReference>
<keyword evidence="1 2" id="KW-0238">DNA-binding</keyword>
<gene>
    <name evidence="5" type="ORF">A6J80_23215</name>
</gene>
<dbReference type="SUPFAM" id="SSF48498">
    <property type="entry name" value="Tetracyclin repressor-like, C-terminal domain"/>
    <property type="match status" value="1"/>
</dbReference>
<dbReference type="PANTHER" id="PTHR30055">
    <property type="entry name" value="HTH-TYPE TRANSCRIPTIONAL REGULATOR RUTR"/>
    <property type="match status" value="1"/>
</dbReference>
<sequence length="225" mass="24948">MTGPDEAARPARGVGRPRDGADLRDPILDQAELVFAEYGFEGASLRDIAARAGVNQALLRYYFGAKQQLFDAVFRRRARVLADQRLARLQALLDAPAAPTPEALIEAYLRPQWDMKRQGANGAAFVRIQAWVHAAAEEHVLHLRREVYDPVLDRYIDALAVALPQLPRSLLALRMAFLVGSYLFILNDLGRLDDLTRESANRHGEGVVLRDLIRFLAAGLSAPAN</sequence>
<dbReference type="Proteomes" id="UP000191257">
    <property type="component" value="Plasmid unnamed7"/>
</dbReference>
<evidence type="ECO:0000256" key="2">
    <source>
        <dbReference type="PROSITE-ProRule" id="PRU00335"/>
    </source>
</evidence>
<dbReference type="PROSITE" id="PS01081">
    <property type="entry name" value="HTH_TETR_1"/>
    <property type="match status" value="1"/>
</dbReference>
<feature type="region of interest" description="Disordered" evidence="3">
    <location>
        <begin position="1"/>
        <end position="23"/>
    </location>
</feature>
<keyword evidence="5" id="KW-0614">Plasmid</keyword>
<dbReference type="InterPro" id="IPR050109">
    <property type="entry name" value="HTH-type_TetR-like_transc_reg"/>
</dbReference>
<evidence type="ECO:0000313" key="6">
    <source>
        <dbReference type="Proteomes" id="UP000191257"/>
    </source>
</evidence>
<evidence type="ECO:0000256" key="3">
    <source>
        <dbReference type="SAM" id="MobiDB-lite"/>
    </source>
</evidence>
<feature type="domain" description="HTH tetR-type" evidence="4">
    <location>
        <begin position="21"/>
        <end position="81"/>
    </location>
</feature>
<proteinExistence type="predicted"/>
<protein>
    <submittedName>
        <fullName evidence="5">TetR/AcrR family transcriptional regulator</fullName>
    </submittedName>
</protein>
<feature type="DNA-binding region" description="H-T-H motif" evidence="2">
    <location>
        <begin position="44"/>
        <end position="63"/>
    </location>
</feature>
<dbReference type="GO" id="GO:0000976">
    <property type="term" value="F:transcription cis-regulatory region binding"/>
    <property type="evidence" value="ECO:0007669"/>
    <property type="project" value="TreeGrafter"/>
</dbReference>
<dbReference type="GO" id="GO:0003700">
    <property type="term" value="F:DNA-binding transcription factor activity"/>
    <property type="evidence" value="ECO:0007669"/>
    <property type="project" value="TreeGrafter"/>
</dbReference>
<dbReference type="Gene3D" id="1.10.357.10">
    <property type="entry name" value="Tetracycline Repressor, domain 2"/>
    <property type="match status" value="1"/>
</dbReference>
<geneLocation type="plasmid" evidence="5 6">
    <name>unnamed7</name>
</geneLocation>
<dbReference type="InterPro" id="IPR041586">
    <property type="entry name" value="PsrA_TetR_C"/>
</dbReference>
<dbReference type="InterPro" id="IPR036271">
    <property type="entry name" value="Tet_transcr_reg_TetR-rel_C_sf"/>
</dbReference>
<dbReference type="InterPro" id="IPR001647">
    <property type="entry name" value="HTH_TetR"/>
</dbReference>
<dbReference type="InterPro" id="IPR009057">
    <property type="entry name" value="Homeodomain-like_sf"/>
</dbReference>
<dbReference type="PANTHER" id="PTHR30055:SF235">
    <property type="entry name" value="TRANSCRIPTIONAL REGULATORY PROTEIN"/>
    <property type="match status" value="1"/>
</dbReference>
<keyword evidence="6" id="KW-1185">Reference proteome</keyword>
<evidence type="ECO:0000259" key="4">
    <source>
        <dbReference type="PROSITE" id="PS50977"/>
    </source>
</evidence>
<name>A0A1V0GZQ8_9RHOB</name>